<evidence type="ECO:0000256" key="2">
    <source>
        <dbReference type="ARBA" id="ARBA00004370"/>
    </source>
</evidence>
<dbReference type="SUPFAM" id="SSF47384">
    <property type="entry name" value="Homodimeric domain of signal transducing histidine kinase"/>
    <property type="match status" value="1"/>
</dbReference>
<keyword evidence="9" id="KW-0902">Two-component regulatory system</keyword>
<dbReference type="GO" id="GO:0006355">
    <property type="term" value="P:regulation of DNA-templated transcription"/>
    <property type="evidence" value="ECO:0007669"/>
    <property type="project" value="InterPro"/>
</dbReference>
<dbReference type="SMART" id="SM00388">
    <property type="entry name" value="HisKA"/>
    <property type="match status" value="1"/>
</dbReference>
<comment type="catalytic activity">
    <reaction evidence="1">
        <text>ATP + protein L-histidine = ADP + protein N-phospho-L-histidine.</text>
        <dbReference type="EC" id="2.7.13.3"/>
    </reaction>
</comment>
<dbReference type="InterPro" id="IPR036097">
    <property type="entry name" value="HisK_dim/P_sf"/>
</dbReference>
<dbReference type="InterPro" id="IPR036890">
    <property type="entry name" value="HATPase_C_sf"/>
</dbReference>
<keyword evidence="5" id="KW-0808">Transferase</keyword>
<evidence type="ECO:0000313" key="14">
    <source>
        <dbReference type="EMBL" id="CAA9366035.1"/>
    </source>
</evidence>
<protein>
    <recommendedName>
        <fullName evidence="3">histidine kinase</fullName>
        <ecNumber evidence="3">2.7.13.3</ecNumber>
    </recommendedName>
</protein>
<dbReference type="FunFam" id="3.30.565.10:FF:000006">
    <property type="entry name" value="Sensor histidine kinase WalK"/>
    <property type="match status" value="1"/>
</dbReference>
<keyword evidence="6" id="KW-0547">Nucleotide-binding</keyword>
<dbReference type="InterPro" id="IPR050736">
    <property type="entry name" value="Sensor_HK_Regulatory"/>
</dbReference>
<dbReference type="GO" id="GO:0000155">
    <property type="term" value="F:phosphorelay sensor kinase activity"/>
    <property type="evidence" value="ECO:0007669"/>
    <property type="project" value="InterPro"/>
</dbReference>
<feature type="domain" description="Histidine kinase" evidence="12">
    <location>
        <begin position="170"/>
        <end position="389"/>
    </location>
</feature>
<comment type="subcellular location">
    <subcellularLocation>
        <location evidence="2">Membrane</location>
    </subcellularLocation>
</comment>
<dbReference type="Gene3D" id="1.10.287.130">
    <property type="match status" value="1"/>
</dbReference>
<dbReference type="CDD" id="cd00130">
    <property type="entry name" value="PAS"/>
    <property type="match status" value="1"/>
</dbReference>
<dbReference type="CDD" id="cd00082">
    <property type="entry name" value="HisKA"/>
    <property type="match status" value="1"/>
</dbReference>
<dbReference type="AlphaFoldDB" id="A0A6J4MSM5"/>
<evidence type="ECO:0000256" key="4">
    <source>
        <dbReference type="ARBA" id="ARBA00022553"/>
    </source>
</evidence>
<name>A0A6J4MSM5_9BACT</name>
<evidence type="ECO:0000256" key="11">
    <source>
        <dbReference type="SAM" id="Coils"/>
    </source>
</evidence>
<dbReference type="Gene3D" id="3.30.565.10">
    <property type="entry name" value="Histidine kinase-like ATPase, C-terminal domain"/>
    <property type="match status" value="1"/>
</dbReference>
<dbReference type="GO" id="GO:0016020">
    <property type="term" value="C:membrane"/>
    <property type="evidence" value="ECO:0007669"/>
    <property type="project" value="UniProtKB-SubCell"/>
</dbReference>
<dbReference type="FunFam" id="1.10.287.130:FF:000038">
    <property type="entry name" value="Sensory transduction histidine kinase"/>
    <property type="match status" value="1"/>
</dbReference>
<keyword evidence="11" id="KW-0175">Coiled coil</keyword>
<evidence type="ECO:0000256" key="1">
    <source>
        <dbReference type="ARBA" id="ARBA00000085"/>
    </source>
</evidence>
<organism evidence="14">
    <name type="scientific">uncultured Gemmatimonadota bacterium</name>
    <dbReference type="NCBI Taxonomy" id="203437"/>
    <lineage>
        <taxon>Bacteria</taxon>
        <taxon>Pseudomonadati</taxon>
        <taxon>Gemmatimonadota</taxon>
        <taxon>environmental samples</taxon>
    </lineage>
</organism>
<evidence type="ECO:0000256" key="6">
    <source>
        <dbReference type="ARBA" id="ARBA00022741"/>
    </source>
</evidence>
<evidence type="ECO:0000256" key="8">
    <source>
        <dbReference type="ARBA" id="ARBA00022840"/>
    </source>
</evidence>
<dbReference type="PANTHER" id="PTHR43711:SF1">
    <property type="entry name" value="HISTIDINE KINASE 1"/>
    <property type="match status" value="1"/>
</dbReference>
<dbReference type="PANTHER" id="PTHR43711">
    <property type="entry name" value="TWO-COMPONENT HISTIDINE KINASE"/>
    <property type="match status" value="1"/>
</dbReference>
<dbReference type="NCBIfam" id="TIGR00229">
    <property type="entry name" value="sensory_box"/>
    <property type="match status" value="1"/>
</dbReference>
<feature type="coiled-coil region" evidence="11">
    <location>
        <begin position="140"/>
        <end position="170"/>
    </location>
</feature>
<keyword evidence="4" id="KW-0597">Phosphoprotein</keyword>
<dbReference type="CDD" id="cd16922">
    <property type="entry name" value="HATPase_EvgS-ArcB-TorS-like"/>
    <property type="match status" value="1"/>
</dbReference>
<dbReference type="EC" id="2.7.13.3" evidence="3"/>
<evidence type="ECO:0000256" key="10">
    <source>
        <dbReference type="ARBA" id="ARBA00023136"/>
    </source>
</evidence>
<dbReference type="InterPro" id="IPR004358">
    <property type="entry name" value="Sig_transdc_His_kin-like_C"/>
</dbReference>
<dbReference type="SUPFAM" id="SSF55874">
    <property type="entry name" value="ATPase domain of HSP90 chaperone/DNA topoisomerase II/histidine kinase"/>
    <property type="match status" value="1"/>
</dbReference>
<evidence type="ECO:0000259" key="12">
    <source>
        <dbReference type="PROSITE" id="PS50109"/>
    </source>
</evidence>
<dbReference type="PRINTS" id="PR00344">
    <property type="entry name" value="BCTRLSENSOR"/>
</dbReference>
<dbReference type="PROSITE" id="PS50112">
    <property type="entry name" value="PAS"/>
    <property type="match status" value="1"/>
</dbReference>
<dbReference type="SUPFAM" id="SSF55785">
    <property type="entry name" value="PYP-like sensor domain (PAS domain)"/>
    <property type="match status" value="1"/>
</dbReference>
<sequence length="391" mass="42582">MYESAVAPQSETLRVQQELAHQLELTRNITENVAEGLCLMDSGGRLTYINPAAEQLLGWTQEELLGRKLHEAVHYLHPDGSPFPMETCPLGLTLRDGTHIRDRDDVWIRKGGEFVDVSVTCTPIVKDGAIVGSVLSLHETTEQKRAAEALRQAKDEAERANQAKSEFLAAMSHELRTPLNAIAGYLDLLHLGIHGPVTDAQSQALVRIKRNQEHLLTLINDILNFARVEAGHIEFAIAPIAVDELLAGLGPMVEGQAQARGLAYTFERCDPSLRASGDPSRVRQILLNLVGNATKFTEPGGWIVVWCEASDEAVRIFVRDNGAGIPPARQAAIFDPFVQGERRLDRPAEGVGLGLAISRDLARGMSGELSVQSAPGEGSTFCLRLPYAAQP</sequence>
<dbReference type="EMBL" id="CADCTV010000857">
    <property type="protein sequence ID" value="CAA9366035.1"/>
    <property type="molecule type" value="Genomic_DNA"/>
</dbReference>
<evidence type="ECO:0000256" key="3">
    <source>
        <dbReference type="ARBA" id="ARBA00012438"/>
    </source>
</evidence>
<keyword evidence="8" id="KW-0067">ATP-binding</keyword>
<dbReference type="InterPro" id="IPR005467">
    <property type="entry name" value="His_kinase_dom"/>
</dbReference>
<dbReference type="Pfam" id="PF02518">
    <property type="entry name" value="HATPase_c"/>
    <property type="match status" value="1"/>
</dbReference>
<dbReference type="SMART" id="SM00091">
    <property type="entry name" value="PAS"/>
    <property type="match status" value="1"/>
</dbReference>
<dbReference type="InterPro" id="IPR003594">
    <property type="entry name" value="HATPase_dom"/>
</dbReference>
<dbReference type="Pfam" id="PF00989">
    <property type="entry name" value="PAS"/>
    <property type="match status" value="1"/>
</dbReference>
<dbReference type="InterPro" id="IPR013767">
    <property type="entry name" value="PAS_fold"/>
</dbReference>
<dbReference type="InterPro" id="IPR003661">
    <property type="entry name" value="HisK_dim/P_dom"/>
</dbReference>
<keyword evidence="7 14" id="KW-0418">Kinase</keyword>
<dbReference type="InterPro" id="IPR000014">
    <property type="entry name" value="PAS"/>
</dbReference>
<evidence type="ECO:0000256" key="5">
    <source>
        <dbReference type="ARBA" id="ARBA00022679"/>
    </source>
</evidence>
<feature type="domain" description="PAS" evidence="13">
    <location>
        <begin position="22"/>
        <end position="97"/>
    </location>
</feature>
<keyword evidence="10" id="KW-0472">Membrane</keyword>
<dbReference type="GO" id="GO:0005524">
    <property type="term" value="F:ATP binding"/>
    <property type="evidence" value="ECO:0007669"/>
    <property type="project" value="UniProtKB-KW"/>
</dbReference>
<dbReference type="InterPro" id="IPR035965">
    <property type="entry name" value="PAS-like_dom_sf"/>
</dbReference>
<dbReference type="SMART" id="SM00387">
    <property type="entry name" value="HATPase_c"/>
    <property type="match status" value="1"/>
</dbReference>
<reference evidence="14" key="1">
    <citation type="submission" date="2020-02" db="EMBL/GenBank/DDBJ databases">
        <authorList>
            <person name="Meier V. D."/>
        </authorList>
    </citation>
    <scope>NUCLEOTIDE SEQUENCE</scope>
    <source>
        <strain evidence="14">AVDCRST_MAG89</strain>
    </source>
</reference>
<proteinExistence type="predicted"/>
<evidence type="ECO:0000259" key="13">
    <source>
        <dbReference type="PROSITE" id="PS50112"/>
    </source>
</evidence>
<dbReference type="PROSITE" id="PS50109">
    <property type="entry name" value="HIS_KIN"/>
    <property type="match status" value="1"/>
</dbReference>
<evidence type="ECO:0000256" key="7">
    <source>
        <dbReference type="ARBA" id="ARBA00022777"/>
    </source>
</evidence>
<dbReference type="Gene3D" id="3.30.450.20">
    <property type="entry name" value="PAS domain"/>
    <property type="match status" value="1"/>
</dbReference>
<gene>
    <name evidence="14" type="ORF">AVDCRST_MAG89-4102</name>
</gene>
<accession>A0A6J4MSM5</accession>
<evidence type="ECO:0000256" key="9">
    <source>
        <dbReference type="ARBA" id="ARBA00023012"/>
    </source>
</evidence>
<dbReference type="Pfam" id="PF00512">
    <property type="entry name" value="HisKA"/>
    <property type="match status" value="1"/>
</dbReference>